<evidence type="ECO:0000256" key="2">
    <source>
        <dbReference type="SAM" id="SignalP"/>
    </source>
</evidence>
<keyword evidence="1" id="KW-0812">Transmembrane</keyword>
<feature type="transmembrane region" description="Helical" evidence="1">
    <location>
        <begin position="168"/>
        <end position="191"/>
    </location>
</feature>
<evidence type="ECO:0000256" key="1">
    <source>
        <dbReference type="SAM" id="Phobius"/>
    </source>
</evidence>
<dbReference type="RefSeq" id="XP_016215883.1">
    <property type="nucleotide sequence ID" value="XM_016356360.1"/>
</dbReference>
<feature type="transmembrane region" description="Helical" evidence="1">
    <location>
        <begin position="203"/>
        <end position="227"/>
    </location>
</feature>
<protein>
    <submittedName>
        <fullName evidence="3">Uncharacterized protein</fullName>
    </submittedName>
</protein>
<reference evidence="3 4" key="1">
    <citation type="submission" date="2015-01" db="EMBL/GenBank/DDBJ databases">
        <title>The Genome Sequence of Ochroconis gallopava CBS43764.</title>
        <authorList>
            <consortium name="The Broad Institute Genomics Platform"/>
            <person name="Cuomo C."/>
            <person name="de Hoog S."/>
            <person name="Gorbushina A."/>
            <person name="Stielow B."/>
            <person name="Teixiera M."/>
            <person name="Abouelleil A."/>
            <person name="Chapman S.B."/>
            <person name="Priest M."/>
            <person name="Young S.K."/>
            <person name="Wortman J."/>
            <person name="Nusbaum C."/>
            <person name="Birren B."/>
        </authorList>
    </citation>
    <scope>NUCLEOTIDE SEQUENCE [LARGE SCALE GENOMIC DNA]</scope>
    <source>
        <strain evidence="3 4">CBS 43764</strain>
    </source>
</reference>
<feature type="transmembrane region" description="Helical" evidence="1">
    <location>
        <begin position="122"/>
        <end position="147"/>
    </location>
</feature>
<feature type="signal peptide" evidence="2">
    <location>
        <begin position="1"/>
        <end position="25"/>
    </location>
</feature>
<feature type="transmembrane region" description="Helical" evidence="1">
    <location>
        <begin position="96"/>
        <end position="116"/>
    </location>
</feature>
<feature type="transmembrane region" description="Helical" evidence="1">
    <location>
        <begin position="248"/>
        <end position="271"/>
    </location>
</feature>
<sequence length="378" mass="41675">MPSTGSRGASSALFACVFVLLSAWAVRELRIGPVGKKAGELLEPVVNSKIIEEYGNTELRYDYTGIAGVDFILRFLVVVFLPGALGIDQGIKLQAVYFLLSFFPVVAIMSIEAGRLRNKWSLIYFTSVWAVLYQSVGGAVMIPLYHLAYLKSSSAPNYWSPPSRAVSLPYAQALLPSLVLGYLLPTILVYFPQGNVFVTQGYIAIWQIAPVIVNLLLFVLAPTYAVGQPRTNRNEENLDGDVKYLKRVYMLSFFIGAISHWAAAAICFLSSDPNLSFMHAFWPRGDLFLGQMSALTLSECVHYIFQMDCWIIFGSCLVWAYMAVLDMNRISNQSFVPPAKALAVMALNTVLFGPAATVAAVWYSRELKMAGLAKAKAL</sequence>
<dbReference type="InParanoid" id="A0A0D2B492"/>
<keyword evidence="4" id="KW-1185">Reference proteome</keyword>
<feature type="transmembrane region" description="Helical" evidence="1">
    <location>
        <begin position="303"/>
        <end position="322"/>
    </location>
</feature>
<proteinExistence type="predicted"/>
<dbReference type="VEuPathDB" id="FungiDB:PV09_03195"/>
<dbReference type="EMBL" id="KN847536">
    <property type="protein sequence ID" value="KIW06014.1"/>
    <property type="molecule type" value="Genomic_DNA"/>
</dbReference>
<dbReference type="STRING" id="253628.A0A0D2B492"/>
<feature type="chain" id="PRO_5002238885" evidence="2">
    <location>
        <begin position="26"/>
        <end position="378"/>
    </location>
</feature>
<keyword evidence="1" id="KW-0472">Membrane</keyword>
<accession>A0A0D2B492</accession>
<feature type="transmembrane region" description="Helical" evidence="1">
    <location>
        <begin position="342"/>
        <end position="363"/>
    </location>
</feature>
<dbReference type="AlphaFoldDB" id="A0A0D2B492"/>
<name>A0A0D2B492_9PEZI</name>
<dbReference type="OrthoDB" id="10029326at2759"/>
<keyword evidence="1" id="KW-1133">Transmembrane helix</keyword>
<dbReference type="Proteomes" id="UP000053259">
    <property type="component" value="Unassembled WGS sequence"/>
</dbReference>
<gene>
    <name evidence="3" type="ORF">PV09_03195</name>
</gene>
<feature type="transmembrane region" description="Helical" evidence="1">
    <location>
        <begin position="63"/>
        <end position="84"/>
    </location>
</feature>
<dbReference type="HOGENOM" id="CLU_038717_1_0_1"/>
<keyword evidence="2" id="KW-0732">Signal</keyword>
<organism evidence="3 4">
    <name type="scientific">Verruconis gallopava</name>
    <dbReference type="NCBI Taxonomy" id="253628"/>
    <lineage>
        <taxon>Eukaryota</taxon>
        <taxon>Fungi</taxon>
        <taxon>Dikarya</taxon>
        <taxon>Ascomycota</taxon>
        <taxon>Pezizomycotina</taxon>
        <taxon>Dothideomycetes</taxon>
        <taxon>Pleosporomycetidae</taxon>
        <taxon>Venturiales</taxon>
        <taxon>Sympoventuriaceae</taxon>
        <taxon>Verruconis</taxon>
    </lineage>
</organism>
<evidence type="ECO:0000313" key="3">
    <source>
        <dbReference type="EMBL" id="KIW06014.1"/>
    </source>
</evidence>
<evidence type="ECO:0000313" key="4">
    <source>
        <dbReference type="Proteomes" id="UP000053259"/>
    </source>
</evidence>
<dbReference type="GeneID" id="27311168"/>